<dbReference type="PATRIC" id="fig|1441730.3.peg.280"/>
<dbReference type="PANTHER" id="PTHR34315">
    <property type="match status" value="1"/>
</dbReference>
<evidence type="ECO:0000313" key="3">
    <source>
        <dbReference type="Proteomes" id="UP000053060"/>
    </source>
</evidence>
<dbReference type="Proteomes" id="UP000053060">
    <property type="component" value="Unassembled WGS sequence"/>
</dbReference>
<accession>A0A0V9UQ59</accession>
<dbReference type="GO" id="GO:0016702">
    <property type="term" value="F:oxidoreductase activity, acting on single donors with incorporation of molecular oxygen, incorporation of two atoms of oxygen"/>
    <property type="evidence" value="ECO:0007669"/>
    <property type="project" value="InterPro"/>
</dbReference>
<reference evidence="2 3" key="2">
    <citation type="journal article" date="2016" name="Genome Announc.">
        <title>Draft Genome Sequence of a Versatile Hydrocarbon-Degrading Bacterium, Rhodococcus pyridinivorans Strain KG-16, Collected from Oil Fields in India.</title>
        <authorList>
            <person name="Aggarwal R.K."/>
            <person name="Dawar C."/>
            <person name="Phanindranath R."/>
            <person name="Mutnuri L."/>
            <person name="Dayal A.M."/>
        </authorList>
    </citation>
    <scope>NUCLEOTIDE SEQUENCE [LARGE SCALE GENOMIC DNA]</scope>
    <source>
        <strain evidence="2 3">KG-16</strain>
    </source>
</reference>
<feature type="region of interest" description="Disordered" evidence="1">
    <location>
        <begin position="146"/>
        <end position="215"/>
    </location>
</feature>
<dbReference type="InterPro" id="IPR006311">
    <property type="entry name" value="TAT_signal"/>
</dbReference>
<organism evidence="2 3">
    <name type="scientific">Rhodococcus pyridinivorans KG-16</name>
    <dbReference type="NCBI Taxonomy" id="1441730"/>
    <lineage>
        <taxon>Bacteria</taxon>
        <taxon>Bacillati</taxon>
        <taxon>Actinomycetota</taxon>
        <taxon>Actinomycetes</taxon>
        <taxon>Mycobacteriales</taxon>
        <taxon>Nocardiaceae</taxon>
        <taxon>Rhodococcus</taxon>
    </lineage>
</organism>
<feature type="compositionally biased region" description="Basic and acidic residues" evidence="1">
    <location>
        <begin position="282"/>
        <end position="298"/>
    </location>
</feature>
<proteinExistence type="predicted"/>
<evidence type="ECO:0000256" key="1">
    <source>
        <dbReference type="SAM" id="MobiDB-lite"/>
    </source>
</evidence>
<dbReference type="EMBL" id="AZXY01000001">
    <property type="protein sequence ID" value="KSZ60145.1"/>
    <property type="molecule type" value="Genomic_DNA"/>
</dbReference>
<dbReference type="AlphaFoldDB" id="A0A0V9UQ59"/>
<gene>
    <name evidence="2" type="ORF">Z045_01330</name>
</gene>
<feature type="compositionally biased region" description="Low complexity" evidence="1">
    <location>
        <begin position="173"/>
        <end position="187"/>
    </location>
</feature>
<protein>
    <submittedName>
        <fullName evidence="2">Protocatechuate dioxygenase</fullName>
    </submittedName>
</protein>
<keyword evidence="2" id="KW-0223">Dioxygenase</keyword>
<name>A0A0V9UQ59_9NOCA</name>
<sequence length="323" mass="33474">MNEDVETSRRRVSRRRALALGGTIGLGGLIAAACGTDEPTTTATTGTASTTTTPAATGIDAQLVAMLGDAPSCVMSAEVTQGPYWFDVDSIRRDIVEDRPGLPLTLAVRVQDLANCDPGGSAAPVSNAVVEIWHCDAGGEYSGFESGTAFPGGPVPPAGGRPPEGMPPRDGTAPPDGMQPPAGMGQPPGAPGAPGGGETSDGAYSSGDVEATTTDDGTYLRGAQVTNADGIVFFDTIYPGWYRGRTVHIHLKVHIDRSTVLTTQLYFDDALTDEIFSTVEPYTEHSGRDTRNDTDSIHDPTGTTVTARQGDRVLAAVNVGVDV</sequence>
<feature type="region of interest" description="Disordered" evidence="1">
    <location>
        <begin position="282"/>
        <end position="304"/>
    </location>
</feature>
<dbReference type="SUPFAM" id="SSF49482">
    <property type="entry name" value="Aromatic compound dioxygenase"/>
    <property type="match status" value="2"/>
</dbReference>
<reference evidence="3" key="1">
    <citation type="submission" date="2015-01" db="EMBL/GenBank/DDBJ databases">
        <title>Draft genome sequence of Rhodococcus pyridinivorans strain KG-16, a hydrocarbon-degrading bacterium.</title>
        <authorList>
            <person name="Aggarwal R.K."/>
            <person name="Dawar C."/>
        </authorList>
    </citation>
    <scope>NUCLEOTIDE SEQUENCE [LARGE SCALE GENOMIC DNA]</scope>
    <source>
        <strain evidence="3">KG-16</strain>
    </source>
</reference>
<keyword evidence="2" id="KW-0560">Oxidoreductase</keyword>
<comment type="caution">
    <text evidence="2">The sequence shown here is derived from an EMBL/GenBank/DDBJ whole genome shotgun (WGS) entry which is preliminary data.</text>
</comment>
<dbReference type="PROSITE" id="PS51318">
    <property type="entry name" value="TAT"/>
    <property type="match status" value="1"/>
</dbReference>
<dbReference type="InterPro" id="IPR015889">
    <property type="entry name" value="Intradiol_dOase_core"/>
</dbReference>
<evidence type="ECO:0000313" key="2">
    <source>
        <dbReference type="EMBL" id="KSZ60145.1"/>
    </source>
</evidence>
<dbReference type="Gene3D" id="2.60.130.10">
    <property type="entry name" value="Aromatic compound dioxygenase"/>
    <property type="match status" value="2"/>
</dbReference>
<dbReference type="RefSeq" id="WP_060650271.1">
    <property type="nucleotide sequence ID" value="NZ_AZXY01000001.1"/>
</dbReference>
<dbReference type="PANTHER" id="PTHR34315:SF1">
    <property type="entry name" value="INTRADIOL RING-CLEAVAGE DIOXYGENASES DOMAIN-CONTAINING PROTEIN-RELATED"/>
    <property type="match status" value="1"/>
</dbReference>
<dbReference type="GO" id="GO:0005506">
    <property type="term" value="F:iron ion binding"/>
    <property type="evidence" value="ECO:0007669"/>
    <property type="project" value="InterPro"/>
</dbReference>
<feature type="compositionally biased region" description="Pro residues" evidence="1">
    <location>
        <begin position="153"/>
        <end position="166"/>
    </location>
</feature>